<keyword evidence="3" id="KW-0732">Signal</keyword>
<dbReference type="SUPFAM" id="SSF53955">
    <property type="entry name" value="Lysozyme-like"/>
    <property type="match status" value="1"/>
</dbReference>
<dbReference type="AlphaFoldDB" id="A0A975G511"/>
<dbReference type="InterPro" id="IPR008939">
    <property type="entry name" value="Lytic_TGlycosylase_superhlx_U"/>
</dbReference>
<dbReference type="Proteomes" id="UP000676409">
    <property type="component" value="Chromosome"/>
</dbReference>
<dbReference type="GO" id="GO:0016020">
    <property type="term" value="C:membrane"/>
    <property type="evidence" value="ECO:0007669"/>
    <property type="project" value="InterPro"/>
</dbReference>
<dbReference type="GO" id="GO:0008933">
    <property type="term" value="F:peptidoglycan lytic transglycosylase activity"/>
    <property type="evidence" value="ECO:0007669"/>
    <property type="project" value="InterPro"/>
</dbReference>
<accession>A0A975G511</accession>
<proteinExistence type="inferred from homology"/>
<feature type="domain" description="Transglycosylase SLT" evidence="4">
    <location>
        <begin position="516"/>
        <end position="615"/>
    </location>
</feature>
<dbReference type="CDD" id="cd13401">
    <property type="entry name" value="Slt70-like"/>
    <property type="match status" value="1"/>
</dbReference>
<evidence type="ECO:0000259" key="4">
    <source>
        <dbReference type="Pfam" id="PF01464"/>
    </source>
</evidence>
<evidence type="ECO:0000256" key="3">
    <source>
        <dbReference type="ARBA" id="ARBA00022729"/>
    </source>
</evidence>
<dbReference type="InterPro" id="IPR023346">
    <property type="entry name" value="Lysozyme-like_dom_sf"/>
</dbReference>
<dbReference type="SUPFAM" id="SSF48435">
    <property type="entry name" value="Bacterial muramidases"/>
    <property type="match status" value="1"/>
</dbReference>
<dbReference type="PANTHER" id="PTHR37423">
    <property type="entry name" value="SOLUBLE LYTIC MUREIN TRANSGLYCOSYLASE-RELATED"/>
    <property type="match status" value="1"/>
</dbReference>
<name>A0A975G511_9CAUL</name>
<dbReference type="GO" id="GO:0004553">
    <property type="term" value="F:hydrolase activity, hydrolyzing O-glycosyl compounds"/>
    <property type="evidence" value="ECO:0007669"/>
    <property type="project" value="InterPro"/>
</dbReference>
<protein>
    <submittedName>
        <fullName evidence="5">Lytic transglycosylase domain-containing protein</fullName>
    </submittedName>
</protein>
<dbReference type="Gene3D" id="1.10.530.10">
    <property type="match status" value="1"/>
</dbReference>
<dbReference type="GO" id="GO:0000270">
    <property type="term" value="P:peptidoglycan metabolic process"/>
    <property type="evidence" value="ECO:0007669"/>
    <property type="project" value="InterPro"/>
</dbReference>
<evidence type="ECO:0000313" key="5">
    <source>
        <dbReference type="EMBL" id="QUD90657.1"/>
    </source>
</evidence>
<dbReference type="InterPro" id="IPR000189">
    <property type="entry name" value="Transglyc_AS"/>
</dbReference>
<dbReference type="Pfam" id="PF01464">
    <property type="entry name" value="SLT"/>
    <property type="match status" value="1"/>
</dbReference>
<dbReference type="EMBL" id="CP073078">
    <property type="protein sequence ID" value="QUD90657.1"/>
    <property type="molecule type" value="Genomic_DNA"/>
</dbReference>
<dbReference type="GO" id="GO:0042597">
    <property type="term" value="C:periplasmic space"/>
    <property type="evidence" value="ECO:0007669"/>
    <property type="project" value="InterPro"/>
</dbReference>
<dbReference type="KEGG" id="caul:KCG34_03885"/>
<evidence type="ECO:0000256" key="2">
    <source>
        <dbReference type="ARBA" id="ARBA00009387"/>
    </source>
</evidence>
<organism evidence="5 6">
    <name type="scientific">Phenylobacterium montanum</name>
    <dbReference type="NCBI Taxonomy" id="2823693"/>
    <lineage>
        <taxon>Bacteria</taxon>
        <taxon>Pseudomonadati</taxon>
        <taxon>Pseudomonadota</taxon>
        <taxon>Alphaproteobacteria</taxon>
        <taxon>Caulobacterales</taxon>
        <taxon>Caulobacteraceae</taxon>
        <taxon>Phenylobacterium</taxon>
    </lineage>
</organism>
<sequence>MIGLLETSANAQISGAPATAPEEDAQTQLQFPLIAQASPLSESDRSALLTALHAARRGEGAAAQTAMASISDPVARKLALWATIDATGEQLSFLQLDQARRDLAGWPRAQRRQQAAEKVLETSGQGPAATIAWFGGSEPVSAMGAMALATAYQQLNRQADAEALIRRWWRNHELDLETQHQMYNRFGAMLTVDDHIKRADTLLYGPQGQSLRDMLPLLPPDQKALAEARMALREDSYRAPGLVAALPASVADDPGLAIERARYLHNRGLDMEALPLVAHFPTDAPNDDAASRNWTVRRQMINAALKIGDYKTAYAAAAHTGLANGEDFTAAEFYAGWIALAKLHDPVTADQYFGEIQRVGLAPITQSRALYWRGRAAQAMGEDEVAAAFFQAGAQYTTTFYGQLAAERAGQTELVLGHDPNPTPADRARFDGRELIRATRMLGDLDERDLFRTFVLSVDETLPGGAESALLIDLARSYGDQDLAMKVVRKAAHNGHVLPERGYPVRMAPSGGEAPEPAIVFGITRQESGFDPHVRSGVGARGMMQLMPETAHAVARRIGEPYSPSRLDEADYNMRLGAAYLGHMINDFSGSYVLAAAAYNAGPGRPAEWVTYCGDPRTSSVDPVDFVECIPFSETRNYVMRVLEATEVYRARMNSGIAPLTLSADLKRGGYTTYAQSLSPATTTSSSAETLIPSSTTNR</sequence>
<reference evidence="5" key="1">
    <citation type="submission" date="2021-04" db="EMBL/GenBank/DDBJ databases">
        <title>The complete genome sequence of Caulobacter sp. S6.</title>
        <authorList>
            <person name="Tang Y."/>
            <person name="Ouyang W."/>
            <person name="Liu Q."/>
            <person name="Huang B."/>
            <person name="Guo Z."/>
            <person name="Lei P."/>
        </authorList>
    </citation>
    <scope>NUCLEOTIDE SEQUENCE</scope>
    <source>
        <strain evidence="5">S6</strain>
    </source>
</reference>
<dbReference type="PROSITE" id="PS00922">
    <property type="entry name" value="TRANSGLYCOSYLASE"/>
    <property type="match status" value="1"/>
</dbReference>
<evidence type="ECO:0000313" key="6">
    <source>
        <dbReference type="Proteomes" id="UP000676409"/>
    </source>
</evidence>
<comment type="similarity">
    <text evidence="1">Belongs to the transglycosylase Slt family.</text>
</comment>
<dbReference type="PANTHER" id="PTHR37423:SF2">
    <property type="entry name" value="MEMBRANE-BOUND LYTIC MUREIN TRANSGLYCOSYLASE C"/>
    <property type="match status" value="1"/>
</dbReference>
<evidence type="ECO:0000256" key="1">
    <source>
        <dbReference type="ARBA" id="ARBA00007734"/>
    </source>
</evidence>
<keyword evidence="6" id="KW-1185">Reference proteome</keyword>
<gene>
    <name evidence="5" type="ORF">KCG34_03885</name>
</gene>
<dbReference type="InterPro" id="IPR008258">
    <property type="entry name" value="Transglycosylase_SLT_dom_1"/>
</dbReference>
<comment type="similarity">
    <text evidence="2">Belongs to the virb1 family.</text>
</comment>
<dbReference type="Gene3D" id="1.25.20.10">
    <property type="entry name" value="Bacterial muramidases"/>
    <property type="match status" value="1"/>
</dbReference>